<name>A0ABV2CVU3_9RHOO</name>
<dbReference type="RefSeq" id="WP_345930398.1">
    <property type="nucleotide sequence ID" value="NZ_JBDIVF010000017.1"/>
</dbReference>
<proteinExistence type="predicted"/>
<gene>
    <name evidence="2" type="ORF">ABVT11_19595</name>
</gene>
<protein>
    <submittedName>
        <fullName evidence="2">Uncharacterized protein</fullName>
    </submittedName>
</protein>
<feature type="transmembrane region" description="Helical" evidence="1">
    <location>
        <begin position="29"/>
        <end position="50"/>
    </location>
</feature>
<keyword evidence="3" id="KW-1185">Reference proteome</keyword>
<keyword evidence="1" id="KW-1133">Transmembrane helix</keyword>
<reference evidence="2 3" key="1">
    <citation type="submission" date="2024-07" db="EMBL/GenBank/DDBJ databases">
        <title>Uliginosibacterium paludis KCTC:42655.</title>
        <authorList>
            <person name="Kim M.K."/>
        </authorList>
    </citation>
    <scope>NUCLEOTIDE SEQUENCE [LARGE SCALE GENOMIC DNA]</scope>
    <source>
        <strain evidence="2 3">KCTC 42655</strain>
    </source>
</reference>
<accession>A0ABV2CVU3</accession>
<sequence length="51" mass="5897">MLKPSSWFSEWTGYFKKDFGNNGKIDLKAFLLIDLLVSLILVPIAVFILFF</sequence>
<dbReference type="Proteomes" id="UP001548590">
    <property type="component" value="Unassembled WGS sequence"/>
</dbReference>
<keyword evidence="1" id="KW-0472">Membrane</keyword>
<comment type="caution">
    <text evidence="2">The sequence shown here is derived from an EMBL/GenBank/DDBJ whole genome shotgun (WGS) entry which is preliminary data.</text>
</comment>
<dbReference type="EMBL" id="JBEWLZ010000020">
    <property type="protein sequence ID" value="MET1492054.1"/>
    <property type="molecule type" value="Genomic_DNA"/>
</dbReference>
<organism evidence="2 3">
    <name type="scientific">Uliginosibacterium paludis</name>
    <dbReference type="NCBI Taxonomy" id="1615952"/>
    <lineage>
        <taxon>Bacteria</taxon>
        <taxon>Pseudomonadati</taxon>
        <taxon>Pseudomonadota</taxon>
        <taxon>Betaproteobacteria</taxon>
        <taxon>Rhodocyclales</taxon>
        <taxon>Zoogloeaceae</taxon>
        <taxon>Uliginosibacterium</taxon>
    </lineage>
</organism>
<keyword evidence="1" id="KW-0812">Transmembrane</keyword>
<evidence type="ECO:0000256" key="1">
    <source>
        <dbReference type="SAM" id="Phobius"/>
    </source>
</evidence>
<evidence type="ECO:0000313" key="2">
    <source>
        <dbReference type="EMBL" id="MET1492054.1"/>
    </source>
</evidence>
<evidence type="ECO:0000313" key="3">
    <source>
        <dbReference type="Proteomes" id="UP001548590"/>
    </source>
</evidence>